<keyword evidence="4" id="KW-0472">Membrane</keyword>
<dbReference type="InterPro" id="IPR006143">
    <property type="entry name" value="RND_pump_MFP"/>
</dbReference>
<dbReference type="Gene3D" id="2.40.50.100">
    <property type="match status" value="1"/>
</dbReference>
<feature type="region of interest" description="Disordered" evidence="3">
    <location>
        <begin position="364"/>
        <end position="386"/>
    </location>
</feature>
<keyword evidence="8" id="KW-1185">Reference proteome</keyword>
<dbReference type="Pfam" id="PF25917">
    <property type="entry name" value="BSH_RND"/>
    <property type="match status" value="1"/>
</dbReference>
<dbReference type="InterPro" id="IPR058792">
    <property type="entry name" value="Beta-barrel_RND_2"/>
</dbReference>
<dbReference type="InterPro" id="IPR058625">
    <property type="entry name" value="MdtA-like_BSH"/>
</dbReference>
<feature type="coiled-coil region" evidence="2">
    <location>
        <begin position="120"/>
        <end position="178"/>
    </location>
</feature>
<dbReference type="EMBL" id="CP022530">
    <property type="protein sequence ID" value="ASP40477.1"/>
    <property type="molecule type" value="Genomic_DNA"/>
</dbReference>
<keyword evidence="4" id="KW-0812">Transmembrane</keyword>
<dbReference type="Gene3D" id="2.40.30.170">
    <property type="match status" value="1"/>
</dbReference>
<evidence type="ECO:0000256" key="2">
    <source>
        <dbReference type="SAM" id="Coils"/>
    </source>
</evidence>
<feature type="domain" description="Multidrug resistance protein MdtA-like barrel-sandwich hybrid" evidence="5">
    <location>
        <begin position="79"/>
        <end position="206"/>
    </location>
</feature>
<evidence type="ECO:0000256" key="3">
    <source>
        <dbReference type="SAM" id="MobiDB-lite"/>
    </source>
</evidence>
<dbReference type="GO" id="GO:1990281">
    <property type="term" value="C:efflux pump complex"/>
    <property type="evidence" value="ECO:0007669"/>
    <property type="project" value="TreeGrafter"/>
</dbReference>
<organism evidence="7 8">
    <name type="scientific">Bacterioplanes sanyensis</name>
    <dbReference type="NCBI Taxonomy" id="1249553"/>
    <lineage>
        <taxon>Bacteria</taxon>
        <taxon>Pseudomonadati</taxon>
        <taxon>Pseudomonadota</taxon>
        <taxon>Gammaproteobacteria</taxon>
        <taxon>Oceanospirillales</taxon>
        <taxon>Oceanospirillaceae</taxon>
        <taxon>Bacterioplanes</taxon>
    </lineage>
</organism>
<dbReference type="NCBIfam" id="TIGR01730">
    <property type="entry name" value="RND_mfp"/>
    <property type="match status" value="1"/>
</dbReference>
<dbReference type="AlphaFoldDB" id="A0A222FN65"/>
<sequence length="386" mass="42390">MDGHRIMTIRLNKGHLAAIALFIAMVVWMLLGTLKPEPEFTNPRPLVMNQGLTRVQVERMQGQAMGREITVSARTAANRRVDIRSEVRAKVIAIHRQKGEPVKQGDLILELDARDWPARVKQAEAALKQRQLEAQSAQRLRQQGLANAAELASAQTMLANAEAELTNARLQLDATQIRAPFDGIVDQRSVEVGDFVQDGTALVTVLDFSPYLIKGQVAEIEAGHVNIGDRAYAELVNGDRVEGVIRFIAAEADAQTRTFPIEMEVANPSGNMTSGLTAKLHIPQPETQAYYISPALLILDDEGRLGLKGINEQHQVIFQPINLLKADNSGIWIYGLGERADIITVGQGFVEYGEQVEPVFHSDDSPTQIGEQHTDETNKQTALTAG</sequence>
<evidence type="ECO:0000313" key="7">
    <source>
        <dbReference type="EMBL" id="ASP40477.1"/>
    </source>
</evidence>
<accession>A0A222FN65</accession>
<keyword evidence="2" id="KW-0175">Coiled coil</keyword>
<gene>
    <name evidence="7" type="ORF">CHH28_18140</name>
</gene>
<proteinExistence type="inferred from homology"/>
<dbReference type="PANTHER" id="PTHR30469">
    <property type="entry name" value="MULTIDRUG RESISTANCE PROTEIN MDTA"/>
    <property type="match status" value="1"/>
</dbReference>
<evidence type="ECO:0000313" key="8">
    <source>
        <dbReference type="Proteomes" id="UP000202440"/>
    </source>
</evidence>
<name>A0A222FN65_9GAMM</name>
<dbReference type="Proteomes" id="UP000202440">
    <property type="component" value="Chromosome"/>
</dbReference>
<dbReference type="PANTHER" id="PTHR30469:SF29">
    <property type="entry name" value="BLR2860 PROTEIN"/>
    <property type="match status" value="1"/>
</dbReference>
<reference evidence="7 8" key="1">
    <citation type="submission" date="2017-07" db="EMBL/GenBank/DDBJ databases">
        <title>Annotated genome sequence of Bacterioplanes sanyensis isolated from Red Sea.</title>
        <authorList>
            <person name="Rehman Z.U."/>
        </authorList>
    </citation>
    <scope>NUCLEOTIDE SEQUENCE [LARGE SCALE GENOMIC DNA]</scope>
    <source>
        <strain evidence="7 8">NV9</strain>
    </source>
</reference>
<evidence type="ECO:0000256" key="1">
    <source>
        <dbReference type="ARBA" id="ARBA00009477"/>
    </source>
</evidence>
<feature type="domain" description="CusB-like beta-barrel" evidence="6">
    <location>
        <begin position="216"/>
        <end position="283"/>
    </location>
</feature>
<comment type="similarity">
    <text evidence="1">Belongs to the membrane fusion protein (MFP) (TC 8.A.1) family.</text>
</comment>
<keyword evidence="4" id="KW-1133">Transmembrane helix</keyword>
<evidence type="ECO:0000259" key="5">
    <source>
        <dbReference type="Pfam" id="PF25917"/>
    </source>
</evidence>
<dbReference type="Pfam" id="PF25954">
    <property type="entry name" value="Beta-barrel_RND_2"/>
    <property type="match status" value="1"/>
</dbReference>
<protein>
    <submittedName>
        <fullName evidence="7">Uncharacterized protein</fullName>
    </submittedName>
</protein>
<dbReference type="GO" id="GO:0015562">
    <property type="term" value="F:efflux transmembrane transporter activity"/>
    <property type="evidence" value="ECO:0007669"/>
    <property type="project" value="TreeGrafter"/>
</dbReference>
<dbReference type="SUPFAM" id="SSF111369">
    <property type="entry name" value="HlyD-like secretion proteins"/>
    <property type="match status" value="1"/>
</dbReference>
<dbReference type="KEGG" id="bsan:CHH28_18140"/>
<evidence type="ECO:0000259" key="6">
    <source>
        <dbReference type="Pfam" id="PF25954"/>
    </source>
</evidence>
<evidence type="ECO:0000256" key="4">
    <source>
        <dbReference type="SAM" id="Phobius"/>
    </source>
</evidence>
<feature type="transmembrane region" description="Helical" evidence="4">
    <location>
        <begin position="16"/>
        <end position="34"/>
    </location>
</feature>
<dbReference type="Gene3D" id="1.10.287.470">
    <property type="entry name" value="Helix hairpin bin"/>
    <property type="match status" value="1"/>
</dbReference>